<feature type="domain" description="CFEM" evidence="10">
    <location>
        <begin position="32"/>
        <end position="98"/>
    </location>
</feature>
<keyword evidence="5" id="KW-0472">Membrane</keyword>
<keyword evidence="5" id="KW-0336">GPI-anchor</keyword>
<evidence type="ECO:0000256" key="6">
    <source>
        <dbReference type="ARBA" id="ARBA00022729"/>
    </source>
</evidence>
<evidence type="ECO:0000256" key="5">
    <source>
        <dbReference type="ARBA" id="ARBA00022622"/>
    </source>
</evidence>
<dbReference type="InterPro" id="IPR008427">
    <property type="entry name" value="Extracellular_membr_CFEM_dom"/>
</dbReference>
<gene>
    <name evidence="11" type="ORF">B0H65DRAFT_549261</name>
</gene>
<evidence type="ECO:0000313" key="11">
    <source>
        <dbReference type="EMBL" id="KAK3345577.1"/>
    </source>
</evidence>
<dbReference type="GeneID" id="87866799"/>
<evidence type="ECO:0000256" key="9">
    <source>
        <dbReference type="SAM" id="SignalP"/>
    </source>
</evidence>
<reference evidence="11" key="1">
    <citation type="journal article" date="2023" name="Mol. Phylogenet. Evol.">
        <title>Genome-scale phylogeny and comparative genomics of the fungal order Sordariales.</title>
        <authorList>
            <person name="Hensen N."/>
            <person name="Bonometti L."/>
            <person name="Westerberg I."/>
            <person name="Brannstrom I.O."/>
            <person name="Guillou S."/>
            <person name="Cros-Aarteil S."/>
            <person name="Calhoun S."/>
            <person name="Haridas S."/>
            <person name="Kuo A."/>
            <person name="Mondo S."/>
            <person name="Pangilinan J."/>
            <person name="Riley R."/>
            <person name="LaButti K."/>
            <person name="Andreopoulos B."/>
            <person name="Lipzen A."/>
            <person name="Chen C."/>
            <person name="Yan M."/>
            <person name="Daum C."/>
            <person name="Ng V."/>
            <person name="Clum A."/>
            <person name="Steindorff A."/>
            <person name="Ohm R.A."/>
            <person name="Martin F."/>
            <person name="Silar P."/>
            <person name="Natvig D.O."/>
            <person name="Lalanne C."/>
            <person name="Gautier V."/>
            <person name="Ament-Velasquez S.L."/>
            <person name="Kruys A."/>
            <person name="Hutchinson M.I."/>
            <person name="Powell A.J."/>
            <person name="Barry K."/>
            <person name="Miller A.N."/>
            <person name="Grigoriev I.V."/>
            <person name="Debuchy R."/>
            <person name="Gladieux P."/>
            <person name="Hiltunen Thoren M."/>
            <person name="Johannesson H."/>
        </authorList>
    </citation>
    <scope>NUCLEOTIDE SEQUENCE</scope>
    <source>
        <strain evidence="11">CBS 560.94</strain>
    </source>
</reference>
<comment type="similarity">
    <text evidence="3">Belongs to the RBT5 family.</text>
</comment>
<feature type="chain" id="PRO_5042041201" description="CFEM domain-containing protein" evidence="9">
    <location>
        <begin position="20"/>
        <end position="104"/>
    </location>
</feature>
<dbReference type="EMBL" id="JAUEPP010000004">
    <property type="protein sequence ID" value="KAK3345577.1"/>
    <property type="molecule type" value="Genomic_DNA"/>
</dbReference>
<protein>
    <recommendedName>
        <fullName evidence="10">CFEM domain-containing protein</fullName>
    </recommendedName>
</protein>
<sequence length="104" mass="10594">MQCTTIPITLLSSIAFTSARPQTGPPVASCPVTAQMPECGVPCISAAAIEIGCTKYMDFECQCKNAAAMQAAVMPCVAQARGAALAPVVGQVANAICEQCVTKA</sequence>
<keyword evidence="6 9" id="KW-0732">Signal</keyword>
<evidence type="ECO:0000313" key="12">
    <source>
        <dbReference type="Proteomes" id="UP001278500"/>
    </source>
</evidence>
<dbReference type="AlphaFoldDB" id="A0AAE0MTG2"/>
<organism evidence="11 12">
    <name type="scientific">Neurospora tetraspora</name>
    <dbReference type="NCBI Taxonomy" id="94610"/>
    <lineage>
        <taxon>Eukaryota</taxon>
        <taxon>Fungi</taxon>
        <taxon>Dikarya</taxon>
        <taxon>Ascomycota</taxon>
        <taxon>Pezizomycotina</taxon>
        <taxon>Sordariomycetes</taxon>
        <taxon>Sordariomycetidae</taxon>
        <taxon>Sordariales</taxon>
        <taxon>Sordariaceae</taxon>
        <taxon>Neurospora</taxon>
    </lineage>
</organism>
<name>A0AAE0MTG2_9PEZI</name>
<evidence type="ECO:0000256" key="8">
    <source>
        <dbReference type="ARBA" id="ARBA00023288"/>
    </source>
</evidence>
<dbReference type="RefSeq" id="XP_062682190.1">
    <property type="nucleotide sequence ID" value="XM_062829645.1"/>
</dbReference>
<keyword evidence="8" id="KW-0449">Lipoprotein</keyword>
<evidence type="ECO:0000256" key="7">
    <source>
        <dbReference type="ARBA" id="ARBA00023157"/>
    </source>
</evidence>
<evidence type="ECO:0000256" key="2">
    <source>
        <dbReference type="ARBA" id="ARBA00004613"/>
    </source>
</evidence>
<keyword evidence="4" id="KW-0964">Secreted</keyword>
<dbReference type="GO" id="GO:0005576">
    <property type="term" value="C:extracellular region"/>
    <property type="evidence" value="ECO:0007669"/>
    <property type="project" value="UniProtKB-SubCell"/>
</dbReference>
<reference evidence="11" key="2">
    <citation type="submission" date="2023-06" db="EMBL/GenBank/DDBJ databases">
        <authorList>
            <consortium name="Lawrence Berkeley National Laboratory"/>
            <person name="Haridas S."/>
            <person name="Hensen N."/>
            <person name="Bonometti L."/>
            <person name="Westerberg I."/>
            <person name="Brannstrom I.O."/>
            <person name="Guillou S."/>
            <person name="Cros-Aarteil S."/>
            <person name="Calhoun S."/>
            <person name="Kuo A."/>
            <person name="Mondo S."/>
            <person name="Pangilinan J."/>
            <person name="Riley R."/>
            <person name="Labutti K."/>
            <person name="Andreopoulos B."/>
            <person name="Lipzen A."/>
            <person name="Chen C."/>
            <person name="Yanf M."/>
            <person name="Daum C."/>
            <person name="Ng V."/>
            <person name="Clum A."/>
            <person name="Steindorff A."/>
            <person name="Ohm R."/>
            <person name="Martin F."/>
            <person name="Silar P."/>
            <person name="Natvig D."/>
            <person name="Lalanne C."/>
            <person name="Gautier V."/>
            <person name="Ament-Velasquez S.L."/>
            <person name="Kruys A."/>
            <person name="Hutchinson M.I."/>
            <person name="Powell A.J."/>
            <person name="Barry K."/>
            <person name="Miller A.N."/>
            <person name="Grigoriev I.V."/>
            <person name="Debuchy R."/>
            <person name="Gladieux P."/>
            <person name="Thoren M.H."/>
            <person name="Johannesson H."/>
        </authorList>
    </citation>
    <scope>NUCLEOTIDE SEQUENCE</scope>
    <source>
        <strain evidence="11">CBS 560.94</strain>
    </source>
</reference>
<accession>A0AAE0MTG2</accession>
<keyword evidence="12" id="KW-1185">Reference proteome</keyword>
<proteinExistence type="inferred from homology"/>
<dbReference type="Pfam" id="PF05730">
    <property type="entry name" value="CFEM"/>
    <property type="match status" value="1"/>
</dbReference>
<feature type="signal peptide" evidence="9">
    <location>
        <begin position="1"/>
        <end position="19"/>
    </location>
</feature>
<dbReference type="Proteomes" id="UP001278500">
    <property type="component" value="Unassembled WGS sequence"/>
</dbReference>
<evidence type="ECO:0000256" key="1">
    <source>
        <dbReference type="ARBA" id="ARBA00004589"/>
    </source>
</evidence>
<evidence type="ECO:0000259" key="10">
    <source>
        <dbReference type="SMART" id="SM00747"/>
    </source>
</evidence>
<comment type="caution">
    <text evidence="11">The sequence shown here is derived from an EMBL/GenBank/DDBJ whole genome shotgun (WGS) entry which is preliminary data.</text>
</comment>
<evidence type="ECO:0000256" key="3">
    <source>
        <dbReference type="ARBA" id="ARBA00010031"/>
    </source>
</evidence>
<keyword evidence="7" id="KW-1015">Disulfide bond</keyword>
<dbReference type="SMART" id="SM00747">
    <property type="entry name" value="CFEM"/>
    <property type="match status" value="1"/>
</dbReference>
<comment type="subcellular location">
    <subcellularLocation>
        <location evidence="1">Membrane</location>
        <topology evidence="1">Lipid-anchor</topology>
        <topology evidence="1">GPI-anchor</topology>
    </subcellularLocation>
    <subcellularLocation>
        <location evidence="2">Secreted</location>
    </subcellularLocation>
</comment>
<evidence type="ECO:0000256" key="4">
    <source>
        <dbReference type="ARBA" id="ARBA00022525"/>
    </source>
</evidence>
<dbReference type="GO" id="GO:0098552">
    <property type="term" value="C:side of membrane"/>
    <property type="evidence" value="ECO:0007669"/>
    <property type="project" value="UniProtKB-KW"/>
</dbReference>
<keyword evidence="5" id="KW-0325">Glycoprotein</keyword>